<dbReference type="EMBL" id="JACMSC010000014">
    <property type="protein sequence ID" value="KAG6491086.1"/>
    <property type="molecule type" value="Genomic_DNA"/>
</dbReference>
<evidence type="ECO:0000313" key="7">
    <source>
        <dbReference type="EMBL" id="KAG6491086.1"/>
    </source>
</evidence>
<sequence>MGLAPGPTVAADGWEPRTKRLKEQDSLDDSQITSIDFLQTGPVSTGLGLSLDDRRVAVSSGESPQLLLRVVDEEIDRELQGMEAEMDRFMKIEGERLRQSILEKVQAKQLQALALVEDKILKKMSEKDSELENMNKKNMDLEEQMKQLSVEVGAWQQRAKYNENLINSLKCNLVQLNAQNRDNEEGCGDSEVDDTASCCNSDVNLQLMLKQNRNLKETACKICGVKKACMLLLPCRHLCLCKECEIKFNFCPLCQSSKFIGMEVYL</sequence>
<gene>
    <name evidence="7" type="ORF">ZIOFF_052418</name>
</gene>
<dbReference type="Gene3D" id="3.30.40.10">
    <property type="entry name" value="Zinc/RING finger domain, C3HC4 (zinc finger)"/>
    <property type="match status" value="1"/>
</dbReference>
<dbReference type="GO" id="GO:0004842">
    <property type="term" value="F:ubiquitin-protein transferase activity"/>
    <property type="evidence" value="ECO:0007669"/>
    <property type="project" value="TreeGrafter"/>
</dbReference>
<evidence type="ECO:0000256" key="1">
    <source>
        <dbReference type="ARBA" id="ARBA00022723"/>
    </source>
</evidence>
<protein>
    <recommendedName>
        <fullName evidence="6">RING-type domain-containing protein</fullName>
    </recommendedName>
</protein>
<dbReference type="FunFam" id="3.30.40.10:FF:000239">
    <property type="entry name" value="probable BOI-related E3 ubiquitin-protein ligase 2"/>
    <property type="match status" value="1"/>
</dbReference>
<keyword evidence="2 4" id="KW-0863">Zinc-finger</keyword>
<keyword evidence="8" id="KW-1185">Reference proteome</keyword>
<dbReference type="PIRSF" id="PIRSF036836">
    <property type="entry name" value="RNase_bind_SBP1"/>
    <property type="match status" value="1"/>
</dbReference>
<evidence type="ECO:0000259" key="6">
    <source>
        <dbReference type="PROSITE" id="PS50089"/>
    </source>
</evidence>
<dbReference type="InterPro" id="IPR013083">
    <property type="entry name" value="Znf_RING/FYVE/PHD"/>
</dbReference>
<proteinExistence type="predicted"/>
<feature type="coiled-coil region" evidence="5">
    <location>
        <begin position="124"/>
        <end position="158"/>
    </location>
</feature>
<evidence type="ECO:0000256" key="4">
    <source>
        <dbReference type="PROSITE-ProRule" id="PRU00175"/>
    </source>
</evidence>
<comment type="caution">
    <text evidence="7">The sequence shown here is derived from an EMBL/GenBank/DDBJ whole genome shotgun (WGS) entry which is preliminary data.</text>
</comment>
<keyword evidence="1" id="KW-0479">Metal-binding</keyword>
<name>A0A8J5KNG3_ZINOF</name>
<reference evidence="7 8" key="1">
    <citation type="submission" date="2020-08" db="EMBL/GenBank/DDBJ databases">
        <title>Plant Genome Project.</title>
        <authorList>
            <person name="Zhang R.-G."/>
        </authorList>
    </citation>
    <scope>NUCLEOTIDE SEQUENCE [LARGE SCALE GENOMIC DNA]</scope>
    <source>
        <tissue evidence="7">Rhizome</tissue>
    </source>
</reference>
<keyword evidence="3" id="KW-0862">Zinc</keyword>
<dbReference type="CDD" id="cd16649">
    <property type="entry name" value="mRING-HC-C3HC5_CGRF1-like"/>
    <property type="match status" value="1"/>
</dbReference>
<feature type="domain" description="RING-type" evidence="6">
    <location>
        <begin position="220"/>
        <end position="255"/>
    </location>
</feature>
<dbReference type="Proteomes" id="UP000734854">
    <property type="component" value="Unassembled WGS sequence"/>
</dbReference>
<dbReference type="AlphaFoldDB" id="A0A8J5KNG3"/>
<dbReference type="InterPro" id="IPR001841">
    <property type="entry name" value="Znf_RING"/>
</dbReference>
<evidence type="ECO:0000256" key="2">
    <source>
        <dbReference type="ARBA" id="ARBA00022771"/>
    </source>
</evidence>
<evidence type="ECO:0000256" key="5">
    <source>
        <dbReference type="SAM" id="Coils"/>
    </source>
</evidence>
<keyword evidence="5" id="KW-0175">Coiled coil</keyword>
<dbReference type="Pfam" id="PF13920">
    <property type="entry name" value="zf-C3HC4_3"/>
    <property type="match status" value="1"/>
</dbReference>
<dbReference type="GO" id="GO:0008270">
    <property type="term" value="F:zinc ion binding"/>
    <property type="evidence" value="ECO:0007669"/>
    <property type="project" value="UniProtKB-KW"/>
</dbReference>
<dbReference type="PROSITE" id="PS50089">
    <property type="entry name" value="ZF_RING_2"/>
    <property type="match status" value="1"/>
</dbReference>
<dbReference type="PANTHER" id="PTHR42647">
    <property type="entry name" value="SBP (S-RIBONUCLEASE BINDING PROTEIN) FAMILY PROTEIN"/>
    <property type="match status" value="1"/>
</dbReference>
<accession>A0A8J5KNG3</accession>
<evidence type="ECO:0000313" key="8">
    <source>
        <dbReference type="Proteomes" id="UP000734854"/>
    </source>
</evidence>
<evidence type="ECO:0000256" key="3">
    <source>
        <dbReference type="ARBA" id="ARBA00022833"/>
    </source>
</evidence>
<organism evidence="7 8">
    <name type="scientific">Zingiber officinale</name>
    <name type="common">Ginger</name>
    <name type="synonym">Amomum zingiber</name>
    <dbReference type="NCBI Taxonomy" id="94328"/>
    <lineage>
        <taxon>Eukaryota</taxon>
        <taxon>Viridiplantae</taxon>
        <taxon>Streptophyta</taxon>
        <taxon>Embryophyta</taxon>
        <taxon>Tracheophyta</taxon>
        <taxon>Spermatophyta</taxon>
        <taxon>Magnoliopsida</taxon>
        <taxon>Liliopsida</taxon>
        <taxon>Zingiberales</taxon>
        <taxon>Zingiberaceae</taxon>
        <taxon>Zingiber</taxon>
    </lineage>
</organism>
<dbReference type="PANTHER" id="PTHR42647:SF10">
    <property type="entry name" value="F2G19.2"/>
    <property type="match status" value="1"/>
</dbReference>